<comment type="caution">
    <text evidence="2">The sequence shown here is derived from an EMBL/GenBank/DDBJ whole genome shotgun (WGS) entry which is preliminary data.</text>
</comment>
<feature type="compositionally biased region" description="Acidic residues" evidence="1">
    <location>
        <begin position="1"/>
        <end position="14"/>
    </location>
</feature>
<feature type="region of interest" description="Disordered" evidence="1">
    <location>
        <begin position="63"/>
        <end position="83"/>
    </location>
</feature>
<proteinExistence type="predicted"/>
<gene>
    <name evidence="2" type="ORF">EVAR_65799_1</name>
</gene>
<protein>
    <submittedName>
        <fullName evidence="2">Uncharacterized protein</fullName>
    </submittedName>
</protein>
<evidence type="ECO:0000256" key="1">
    <source>
        <dbReference type="SAM" id="MobiDB-lite"/>
    </source>
</evidence>
<dbReference type="EMBL" id="BGZK01002080">
    <property type="protein sequence ID" value="GBP90391.1"/>
    <property type="molecule type" value="Genomic_DNA"/>
</dbReference>
<keyword evidence="3" id="KW-1185">Reference proteome</keyword>
<accession>A0A4C1ZNE8</accession>
<name>A0A4C1ZNE8_EUMVA</name>
<organism evidence="2 3">
    <name type="scientific">Eumeta variegata</name>
    <name type="common">Bagworm moth</name>
    <name type="synonym">Eumeta japonica</name>
    <dbReference type="NCBI Taxonomy" id="151549"/>
    <lineage>
        <taxon>Eukaryota</taxon>
        <taxon>Metazoa</taxon>
        <taxon>Ecdysozoa</taxon>
        <taxon>Arthropoda</taxon>
        <taxon>Hexapoda</taxon>
        <taxon>Insecta</taxon>
        <taxon>Pterygota</taxon>
        <taxon>Neoptera</taxon>
        <taxon>Endopterygota</taxon>
        <taxon>Lepidoptera</taxon>
        <taxon>Glossata</taxon>
        <taxon>Ditrysia</taxon>
        <taxon>Tineoidea</taxon>
        <taxon>Psychidae</taxon>
        <taxon>Oiketicinae</taxon>
        <taxon>Eumeta</taxon>
    </lineage>
</organism>
<sequence>MKPCDVDNDVDNDNDIDKREPRNVGERTDIVYSMGKDITTEFAVKGGTRMGNVHWYMLLNKQRSRRETEKQSQRGGVGRDPGCRRVRCQSELEASGWRDKRSPYDIMSLFRS</sequence>
<feature type="region of interest" description="Disordered" evidence="1">
    <location>
        <begin position="1"/>
        <end position="23"/>
    </location>
</feature>
<reference evidence="2 3" key="1">
    <citation type="journal article" date="2019" name="Commun. Biol.">
        <title>The bagworm genome reveals a unique fibroin gene that provides high tensile strength.</title>
        <authorList>
            <person name="Kono N."/>
            <person name="Nakamura H."/>
            <person name="Ohtoshi R."/>
            <person name="Tomita M."/>
            <person name="Numata K."/>
            <person name="Arakawa K."/>
        </authorList>
    </citation>
    <scope>NUCLEOTIDE SEQUENCE [LARGE SCALE GENOMIC DNA]</scope>
</reference>
<dbReference type="Proteomes" id="UP000299102">
    <property type="component" value="Unassembled WGS sequence"/>
</dbReference>
<evidence type="ECO:0000313" key="3">
    <source>
        <dbReference type="Proteomes" id="UP000299102"/>
    </source>
</evidence>
<dbReference type="AlphaFoldDB" id="A0A4C1ZNE8"/>
<evidence type="ECO:0000313" key="2">
    <source>
        <dbReference type="EMBL" id="GBP90391.1"/>
    </source>
</evidence>